<dbReference type="EMBL" id="BAABKN010000039">
    <property type="protein sequence ID" value="GAA4759899.1"/>
    <property type="molecule type" value="Genomic_DNA"/>
</dbReference>
<evidence type="ECO:0000313" key="5">
    <source>
        <dbReference type="EMBL" id="GAA4759899.1"/>
    </source>
</evidence>
<dbReference type="PROSITE" id="PS50043">
    <property type="entry name" value="HTH_LUXR_2"/>
    <property type="match status" value="1"/>
</dbReference>
<keyword evidence="1" id="KW-0805">Transcription regulation</keyword>
<comment type="caution">
    <text evidence="5">The sequence shown here is derived from an EMBL/GenBank/DDBJ whole genome shotgun (WGS) entry which is preliminary data.</text>
</comment>
<dbReference type="Pfam" id="PF00196">
    <property type="entry name" value="GerE"/>
    <property type="match status" value="1"/>
</dbReference>
<dbReference type="CDD" id="cd06170">
    <property type="entry name" value="LuxR_C_like"/>
    <property type="match status" value="1"/>
</dbReference>
<evidence type="ECO:0000256" key="2">
    <source>
        <dbReference type="ARBA" id="ARBA00023125"/>
    </source>
</evidence>
<dbReference type="Gene3D" id="3.40.50.300">
    <property type="entry name" value="P-loop containing nucleotide triphosphate hydrolases"/>
    <property type="match status" value="1"/>
</dbReference>
<dbReference type="SMART" id="SM00028">
    <property type="entry name" value="TPR"/>
    <property type="match status" value="3"/>
</dbReference>
<protein>
    <submittedName>
        <fullName evidence="5">LuxR C-terminal-related transcriptional regulator</fullName>
    </submittedName>
</protein>
<keyword evidence="2" id="KW-0238">DNA-binding</keyword>
<accession>A0ABP8ZMG0</accession>
<evidence type="ECO:0000256" key="1">
    <source>
        <dbReference type="ARBA" id="ARBA00023015"/>
    </source>
</evidence>
<gene>
    <name evidence="5" type="ORF">GCM10023350_52630</name>
</gene>
<dbReference type="InterPro" id="IPR059106">
    <property type="entry name" value="WHD_MalT"/>
</dbReference>
<dbReference type="InterPro" id="IPR036388">
    <property type="entry name" value="WH-like_DNA-bd_sf"/>
</dbReference>
<name>A0ABP8ZMG0_9ACTN</name>
<dbReference type="SUPFAM" id="SSF48452">
    <property type="entry name" value="TPR-like"/>
    <property type="match status" value="1"/>
</dbReference>
<dbReference type="InterPro" id="IPR011990">
    <property type="entry name" value="TPR-like_helical_dom_sf"/>
</dbReference>
<evidence type="ECO:0000313" key="6">
    <source>
        <dbReference type="Proteomes" id="UP001499882"/>
    </source>
</evidence>
<dbReference type="SUPFAM" id="SSF46894">
    <property type="entry name" value="C-terminal effector domain of the bipartite response regulators"/>
    <property type="match status" value="1"/>
</dbReference>
<organism evidence="5 6">
    <name type="scientific">Nocardioides endophyticus</name>
    <dbReference type="NCBI Taxonomy" id="1353775"/>
    <lineage>
        <taxon>Bacteria</taxon>
        <taxon>Bacillati</taxon>
        <taxon>Actinomycetota</taxon>
        <taxon>Actinomycetes</taxon>
        <taxon>Propionibacteriales</taxon>
        <taxon>Nocardioidaceae</taxon>
        <taxon>Nocardioides</taxon>
    </lineage>
</organism>
<dbReference type="InterPro" id="IPR016032">
    <property type="entry name" value="Sig_transdc_resp-reg_C-effctor"/>
</dbReference>
<sequence length="737" mass="79268">MIAAKLVPHRRPRGSISRPHLLELLRDGHDRALTLVSAPAGYGKTTMLTEWVATDGSTKPFAWVTLDAGDAEPVRLWSHVIAALAGSAPGIGERSIAALRANPDEIDTAVLPVLFEELDTTQGPMTLILDDFHLAESPTVDEQVATFLRYRPAWLQVVVATRSDPAVGVAALRASDELVEVRADDLRFAVEEVAAFFRGVGLSELTDSEVERLAERTEGWPAPIRLAALLLPERDHAAFIDSFTGERRQVVDYLTGDVLDLLLPETRAFLLQVSILGRLNGPLCDAVVGGTSSGTRLAELERANFFLTTDGETQWYYPHQLFAEALRLELARTSPELVPVLHSRASAWLAQSGDLETATDHAIAARDVDAAAQLVASQTQVMAASGRSSTTRRWLDALSWPEALEEPELAFVRAVAATLDNRYDDALALLAVARAGAPDRADAEGLTLAFRVDFLQGVVAVSHVSEAAAASRRAIESAPSSLWEGVALACLGQALYLQDRFGEAVAALRRAVSQIPDARPLLLAFAVGNLALAEVAADDVSPRMGTMARASLEQLGAIGAERTLIAAVLHLALGERAQCDGDVRGALACFETAAALLATAPRGTWHALAHLFAADAYRELGETSAALDAITHAEEVLDRIADPGQVRDRATHARRLTTVPHRPTTEFGEQLSDRELDVLRLAAAGLVQRQIAEQLFISYNTVKSHFKTSYRKLGVSTRAEALARLRDLDGAAPHSPG</sequence>
<keyword evidence="6" id="KW-1185">Reference proteome</keyword>
<evidence type="ECO:0000256" key="3">
    <source>
        <dbReference type="ARBA" id="ARBA00023163"/>
    </source>
</evidence>
<dbReference type="PRINTS" id="PR00038">
    <property type="entry name" value="HTHLUXR"/>
</dbReference>
<evidence type="ECO:0000259" key="4">
    <source>
        <dbReference type="PROSITE" id="PS50043"/>
    </source>
</evidence>
<keyword evidence="3" id="KW-0804">Transcription</keyword>
<dbReference type="Pfam" id="PF25873">
    <property type="entry name" value="WHD_MalT"/>
    <property type="match status" value="1"/>
</dbReference>
<dbReference type="InterPro" id="IPR027417">
    <property type="entry name" value="P-loop_NTPase"/>
</dbReference>
<dbReference type="Gene3D" id="1.25.40.10">
    <property type="entry name" value="Tetratricopeptide repeat domain"/>
    <property type="match status" value="1"/>
</dbReference>
<dbReference type="SUPFAM" id="SSF52540">
    <property type="entry name" value="P-loop containing nucleoside triphosphate hydrolases"/>
    <property type="match status" value="1"/>
</dbReference>
<dbReference type="InterPro" id="IPR019734">
    <property type="entry name" value="TPR_rpt"/>
</dbReference>
<dbReference type="SMART" id="SM00421">
    <property type="entry name" value="HTH_LUXR"/>
    <property type="match status" value="1"/>
</dbReference>
<dbReference type="Gene3D" id="1.10.10.10">
    <property type="entry name" value="Winged helix-like DNA-binding domain superfamily/Winged helix DNA-binding domain"/>
    <property type="match status" value="1"/>
</dbReference>
<feature type="domain" description="HTH luxR-type" evidence="4">
    <location>
        <begin position="664"/>
        <end position="729"/>
    </location>
</feature>
<reference evidence="6" key="1">
    <citation type="journal article" date="2019" name="Int. J. Syst. Evol. Microbiol.">
        <title>The Global Catalogue of Microorganisms (GCM) 10K type strain sequencing project: providing services to taxonomists for standard genome sequencing and annotation.</title>
        <authorList>
            <consortium name="The Broad Institute Genomics Platform"/>
            <consortium name="The Broad Institute Genome Sequencing Center for Infectious Disease"/>
            <person name="Wu L."/>
            <person name="Ma J."/>
        </authorList>
    </citation>
    <scope>NUCLEOTIDE SEQUENCE [LARGE SCALE GENOMIC DNA]</scope>
    <source>
        <strain evidence="6">JCM 18532</strain>
    </source>
</reference>
<dbReference type="Proteomes" id="UP001499882">
    <property type="component" value="Unassembled WGS sequence"/>
</dbReference>
<proteinExistence type="predicted"/>
<dbReference type="PANTHER" id="PTHR44688">
    <property type="entry name" value="DNA-BINDING TRANSCRIPTIONAL ACTIVATOR DEVR_DOSR"/>
    <property type="match status" value="1"/>
</dbReference>
<dbReference type="InterPro" id="IPR000792">
    <property type="entry name" value="Tscrpt_reg_LuxR_C"/>
</dbReference>
<dbReference type="PANTHER" id="PTHR44688:SF16">
    <property type="entry name" value="DNA-BINDING TRANSCRIPTIONAL ACTIVATOR DEVR_DOSR"/>
    <property type="match status" value="1"/>
</dbReference>